<dbReference type="Pfam" id="PF12697">
    <property type="entry name" value="Abhydrolase_6"/>
    <property type="match status" value="1"/>
</dbReference>
<accession>A0AAW1HZI4</accession>
<dbReference type="EMBL" id="JBDFQZ010000010">
    <property type="protein sequence ID" value="KAK9682359.1"/>
    <property type="molecule type" value="Genomic_DNA"/>
</dbReference>
<evidence type="ECO:0000256" key="2">
    <source>
        <dbReference type="SAM" id="MobiDB-lite"/>
    </source>
</evidence>
<dbReference type="Gene3D" id="3.40.50.1820">
    <property type="entry name" value="alpha/beta hydrolase"/>
    <property type="match status" value="1"/>
</dbReference>
<keyword evidence="1" id="KW-0378">Hydrolase</keyword>
<feature type="domain" description="AB hydrolase-1" evidence="3">
    <location>
        <begin position="139"/>
        <end position="377"/>
    </location>
</feature>
<dbReference type="AlphaFoldDB" id="A0AAW1HZI4"/>
<dbReference type="GO" id="GO:0080032">
    <property type="term" value="F:methyl jasmonate esterase activity"/>
    <property type="evidence" value="ECO:0007669"/>
    <property type="project" value="TreeGrafter"/>
</dbReference>
<name>A0AAW1HZI4_SAPOF</name>
<dbReference type="PANTHER" id="PTHR10992">
    <property type="entry name" value="METHYLESTERASE FAMILY MEMBER"/>
    <property type="match status" value="1"/>
</dbReference>
<dbReference type="Proteomes" id="UP001443914">
    <property type="component" value="Unassembled WGS sequence"/>
</dbReference>
<comment type="caution">
    <text evidence="5">The sequence shown here is derived from an EMBL/GenBank/DDBJ whole genome shotgun (WGS) entry which is preliminary data.</text>
</comment>
<dbReference type="FunFam" id="3.40.50.1820:FF:000025">
    <property type="entry name" value="putative methylesterase 11, chloroplastic"/>
    <property type="match status" value="1"/>
</dbReference>
<feature type="compositionally biased region" description="Low complexity" evidence="2">
    <location>
        <begin position="81"/>
        <end position="90"/>
    </location>
</feature>
<dbReference type="InterPro" id="IPR029058">
    <property type="entry name" value="AB_hydrolase_fold"/>
</dbReference>
<dbReference type="GO" id="GO:0009694">
    <property type="term" value="P:jasmonic acid metabolic process"/>
    <property type="evidence" value="ECO:0007669"/>
    <property type="project" value="TreeGrafter"/>
</dbReference>
<dbReference type="InterPro" id="IPR045889">
    <property type="entry name" value="MES/HNL"/>
</dbReference>
<evidence type="ECO:0000313" key="4">
    <source>
        <dbReference type="EMBL" id="KAK9682270.1"/>
    </source>
</evidence>
<dbReference type="PANTHER" id="PTHR10992:SF872">
    <property type="entry name" value="METHYLESTERASE 11, CHLOROPLASTIC-RELATED"/>
    <property type="match status" value="1"/>
</dbReference>
<dbReference type="GO" id="GO:0009696">
    <property type="term" value="P:salicylic acid metabolic process"/>
    <property type="evidence" value="ECO:0007669"/>
    <property type="project" value="TreeGrafter"/>
</dbReference>
<sequence length="388" mass="43354">MGNICNRSSDKKKQNTTIKQIPYKRTSTVSSDTNIWSRIRSSSSSSSRRENVKVDDYITYEEALAIVREQQRNGSMPFDRSSSLRYSTSSNKHHQRQKQVNSLPRSSSSRPRSSTDTLIQPQQLFNQEATLNDRPPCHFVFVHGGGFGAWCWYKTITLLEENGFEATAIDLAGSGIHSLDSNEITSFSQYVKPLTEFLQKLADDDKVILVGHDFGGTCISYAMELFPSKVSKAVFVAALMLTDGQSALDIFSQEADSTDLLQKAQIFLYANGDKHPPTAIDLDKTFLKELLFNQSPAKDIALASVSMRPVPFAPVLEKLSLSTDNYGSVRRFYIETTEDNAMPVTLQAQMTKASPPEQILRLKGADHSPFFSKPQALHKHLVEISKIL</sequence>
<dbReference type="GO" id="GO:0080030">
    <property type="term" value="F:methyl indole-3-acetate esterase activity"/>
    <property type="evidence" value="ECO:0007669"/>
    <property type="project" value="TreeGrafter"/>
</dbReference>
<dbReference type="EMBL" id="JBDFQZ010000010">
    <property type="protein sequence ID" value="KAK9682270.1"/>
    <property type="molecule type" value="Genomic_DNA"/>
</dbReference>
<dbReference type="InterPro" id="IPR000073">
    <property type="entry name" value="AB_hydrolase_1"/>
</dbReference>
<proteinExistence type="predicted"/>
<organism evidence="5 6">
    <name type="scientific">Saponaria officinalis</name>
    <name type="common">Common soapwort</name>
    <name type="synonym">Lychnis saponaria</name>
    <dbReference type="NCBI Taxonomy" id="3572"/>
    <lineage>
        <taxon>Eukaryota</taxon>
        <taxon>Viridiplantae</taxon>
        <taxon>Streptophyta</taxon>
        <taxon>Embryophyta</taxon>
        <taxon>Tracheophyta</taxon>
        <taxon>Spermatophyta</taxon>
        <taxon>Magnoliopsida</taxon>
        <taxon>eudicotyledons</taxon>
        <taxon>Gunneridae</taxon>
        <taxon>Pentapetalae</taxon>
        <taxon>Caryophyllales</taxon>
        <taxon>Caryophyllaceae</taxon>
        <taxon>Caryophylleae</taxon>
        <taxon>Saponaria</taxon>
    </lineage>
</organism>
<gene>
    <name evidence="4" type="ORF">RND81_10G061900</name>
    <name evidence="5" type="ORF">RND81_10G068000</name>
</gene>
<reference evidence="5 6" key="1">
    <citation type="submission" date="2024-03" db="EMBL/GenBank/DDBJ databases">
        <title>WGS assembly of Saponaria officinalis var. Norfolk2.</title>
        <authorList>
            <person name="Jenkins J."/>
            <person name="Shu S."/>
            <person name="Grimwood J."/>
            <person name="Barry K."/>
            <person name="Goodstein D."/>
            <person name="Schmutz J."/>
            <person name="Leebens-Mack J."/>
            <person name="Osbourn A."/>
        </authorList>
    </citation>
    <scope>NUCLEOTIDE SEQUENCE [LARGE SCALE GENOMIC DNA]</scope>
    <source>
        <strain evidence="6">cv. Norfolk2</strain>
        <strain evidence="5">JIC</strain>
        <tissue evidence="5">Leaf</tissue>
    </source>
</reference>
<evidence type="ECO:0000313" key="6">
    <source>
        <dbReference type="Proteomes" id="UP001443914"/>
    </source>
</evidence>
<protein>
    <recommendedName>
        <fullName evidence="3">AB hydrolase-1 domain-containing protein</fullName>
    </recommendedName>
</protein>
<keyword evidence="6" id="KW-1185">Reference proteome</keyword>
<dbReference type="GO" id="GO:0080031">
    <property type="term" value="F:methyl salicylate esterase activity"/>
    <property type="evidence" value="ECO:0007669"/>
    <property type="project" value="TreeGrafter"/>
</dbReference>
<evidence type="ECO:0000313" key="5">
    <source>
        <dbReference type="EMBL" id="KAK9682359.1"/>
    </source>
</evidence>
<dbReference type="SUPFAM" id="SSF53474">
    <property type="entry name" value="alpha/beta-Hydrolases"/>
    <property type="match status" value="1"/>
</dbReference>
<feature type="compositionally biased region" description="Low complexity" evidence="2">
    <location>
        <begin position="102"/>
        <end position="114"/>
    </location>
</feature>
<evidence type="ECO:0000259" key="3">
    <source>
        <dbReference type="Pfam" id="PF12697"/>
    </source>
</evidence>
<evidence type="ECO:0000256" key="1">
    <source>
        <dbReference type="ARBA" id="ARBA00022801"/>
    </source>
</evidence>
<feature type="region of interest" description="Disordered" evidence="2">
    <location>
        <begin position="71"/>
        <end position="119"/>
    </location>
</feature>